<reference evidence="1" key="1">
    <citation type="submission" date="2020-04" db="EMBL/GenBank/DDBJ databases">
        <authorList>
            <person name="Chiriac C."/>
            <person name="Salcher M."/>
            <person name="Ghai R."/>
            <person name="Kavagutti S V."/>
        </authorList>
    </citation>
    <scope>NUCLEOTIDE SEQUENCE</scope>
</reference>
<proteinExistence type="predicted"/>
<name>A0A6J5M050_9CAUD</name>
<dbReference type="EMBL" id="LR796377">
    <property type="protein sequence ID" value="CAB4140028.1"/>
    <property type="molecule type" value="Genomic_DNA"/>
</dbReference>
<organism evidence="1">
    <name type="scientific">uncultured Caudovirales phage</name>
    <dbReference type="NCBI Taxonomy" id="2100421"/>
    <lineage>
        <taxon>Viruses</taxon>
        <taxon>Duplodnaviria</taxon>
        <taxon>Heunggongvirae</taxon>
        <taxon>Uroviricota</taxon>
        <taxon>Caudoviricetes</taxon>
        <taxon>Peduoviridae</taxon>
        <taxon>Maltschvirus</taxon>
        <taxon>Maltschvirus maltsch</taxon>
    </lineage>
</organism>
<evidence type="ECO:0000313" key="1">
    <source>
        <dbReference type="EMBL" id="CAB4140028.1"/>
    </source>
</evidence>
<sequence>MPSTYEPIATSTLGSNQTTVTFSSIAGTYTDIIVVIDATSTGDNVLARVNGDTGNNYSFTRLSGNGTSATSARGSNTNYLNFDGAAYLTTGRSTWVIQFMNYSNTTTNKTIISRGNNAAVGVDANINLWRSTSAITSISFIATSNAYQTGSTFTLYGVKNA</sequence>
<accession>A0A6J5M050</accession>
<protein>
    <submittedName>
        <fullName evidence="1">Uncharacterized protein</fullName>
    </submittedName>
</protein>
<gene>
    <name evidence="1" type="ORF">UFOVP404_5</name>
</gene>